<proteinExistence type="predicted"/>
<dbReference type="Gene3D" id="2.60.40.420">
    <property type="entry name" value="Cupredoxins - blue copper proteins"/>
    <property type="match status" value="1"/>
</dbReference>
<evidence type="ECO:0000256" key="3">
    <source>
        <dbReference type="ARBA" id="ARBA00023008"/>
    </source>
</evidence>
<feature type="signal peptide" evidence="4">
    <location>
        <begin position="1"/>
        <end position="33"/>
    </location>
</feature>
<evidence type="ECO:0000256" key="1">
    <source>
        <dbReference type="ARBA" id="ARBA00022723"/>
    </source>
</evidence>
<dbReference type="EMBL" id="QFXC01000003">
    <property type="protein sequence ID" value="RDH85741.1"/>
    <property type="molecule type" value="Genomic_DNA"/>
</dbReference>
<feature type="chain" id="PRO_5016785596" description="Plastocyanin-like domain-containing protein" evidence="4">
    <location>
        <begin position="34"/>
        <end position="459"/>
    </location>
</feature>
<sequence>MNRKMNKKVLRGAKVSAVFAGVLMALGNTGVNAAIDGITGTTFNMTAKVDHISTADGGSVLLWGYADDNNLSGFGTRAQYPAPTLIVNQGDTVTINLKNNLSVTTGNVPNVSMVFPGQDVSASCTTGACPQGTLAMEAEADGDVVSYTFTASHAGTYTYHSGTNPGLQVEMGLTGAMIVRPATSGQAYNHADTAYDYEELFFLTEMDPRIHTEVEMNGVDTPALQALLDNYFSNYWFINGRTAPDNFSESYVNWLPTQPYKSVPRMHPGDKLLMRVVGAGRDMHPFHHHGEHARIIANDGRMLESAPGMGPDLSTEVFTTKAIPGKTSDGIFEWTGEGLNWDVYGGSDVWPEMAHTCNGLTTASPGFDPVTNEYCPDHGKPFPVVLPEKQDLAFGGWWSGSPYLGSLAALPPGEGGLNPNGGFSFMWHSHTEKELANYDIFPGGMMTMMIIEAYNVPID</sequence>
<dbReference type="Pfam" id="PF07732">
    <property type="entry name" value="Cu-oxidase_3"/>
    <property type="match status" value="1"/>
</dbReference>
<keyword evidence="7" id="KW-1185">Reference proteome</keyword>
<gene>
    <name evidence="6" type="ORF">DIZ80_02100</name>
</gene>
<dbReference type="InterPro" id="IPR045087">
    <property type="entry name" value="Cu-oxidase_fam"/>
</dbReference>
<keyword evidence="3" id="KW-0186">Copper</keyword>
<dbReference type="SUPFAM" id="SSF49503">
    <property type="entry name" value="Cupredoxins"/>
    <property type="match status" value="2"/>
</dbReference>
<dbReference type="PANTHER" id="PTHR11709:SF394">
    <property type="entry name" value="FI03373P-RELATED"/>
    <property type="match status" value="1"/>
</dbReference>
<evidence type="ECO:0000313" key="6">
    <source>
        <dbReference type="EMBL" id="RDH85741.1"/>
    </source>
</evidence>
<evidence type="ECO:0000256" key="4">
    <source>
        <dbReference type="SAM" id="SignalP"/>
    </source>
</evidence>
<dbReference type="GO" id="GO:0005507">
    <property type="term" value="F:copper ion binding"/>
    <property type="evidence" value="ECO:0007669"/>
    <property type="project" value="InterPro"/>
</dbReference>
<evidence type="ECO:0000259" key="5">
    <source>
        <dbReference type="Pfam" id="PF07732"/>
    </source>
</evidence>
<comment type="caution">
    <text evidence="6">The sequence shown here is derived from an EMBL/GenBank/DDBJ whole genome shotgun (WGS) entry which is preliminary data.</text>
</comment>
<name>A0A370DLG3_9GAMM</name>
<feature type="domain" description="Plastocyanin-like" evidence="5">
    <location>
        <begin position="77"/>
        <end position="182"/>
    </location>
</feature>
<keyword evidence="1" id="KW-0479">Metal-binding</keyword>
<dbReference type="PANTHER" id="PTHR11709">
    <property type="entry name" value="MULTI-COPPER OXIDASE"/>
    <property type="match status" value="1"/>
</dbReference>
<keyword evidence="2" id="KW-0560">Oxidoreductase</keyword>
<dbReference type="GO" id="GO:0016491">
    <property type="term" value="F:oxidoreductase activity"/>
    <property type="evidence" value="ECO:0007669"/>
    <property type="project" value="UniProtKB-KW"/>
</dbReference>
<evidence type="ECO:0000313" key="7">
    <source>
        <dbReference type="Proteomes" id="UP000254266"/>
    </source>
</evidence>
<dbReference type="InterPro" id="IPR011707">
    <property type="entry name" value="Cu-oxidase-like_N"/>
</dbReference>
<keyword evidence="4" id="KW-0732">Signal</keyword>
<dbReference type="InterPro" id="IPR008972">
    <property type="entry name" value="Cupredoxin"/>
</dbReference>
<dbReference type="AlphaFoldDB" id="A0A370DLG3"/>
<evidence type="ECO:0000256" key="2">
    <source>
        <dbReference type="ARBA" id="ARBA00023002"/>
    </source>
</evidence>
<protein>
    <recommendedName>
        <fullName evidence="5">Plastocyanin-like domain-containing protein</fullName>
    </recommendedName>
</protein>
<organism evidence="6 7">
    <name type="scientific">endosymbiont of Galathealinum brachiosum</name>
    <dbReference type="NCBI Taxonomy" id="2200906"/>
    <lineage>
        <taxon>Bacteria</taxon>
        <taxon>Pseudomonadati</taxon>
        <taxon>Pseudomonadota</taxon>
        <taxon>Gammaproteobacteria</taxon>
        <taxon>sulfur-oxidizing symbionts</taxon>
    </lineage>
</organism>
<dbReference type="Proteomes" id="UP000254266">
    <property type="component" value="Unassembled WGS sequence"/>
</dbReference>
<accession>A0A370DLG3</accession>
<reference evidence="6 7" key="1">
    <citation type="journal article" date="2018" name="ISME J.">
        <title>Endosymbiont genomes yield clues of tubeworm success.</title>
        <authorList>
            <person name="Li Y."/>
            <person name="Liles M.R."/>
            <person name="Halanych K.M."/>
        </authorList>
    </citation>
    <scope>NUCLEOTIDE SEQUENCE [LARGE SCALE GENOMIC DNA]</scope>
    <source>
        <strain evidence="6">A1464</strain>
    </source>
</reference>